<sequence length="61" mass="7222">MGLKKKMFYRNCKPLADTSFSKKLKKKFTSIRVKHQLVLPDAVNAKTFVMRHQTSRRLQQL</sequence>
<dbReference type="InParanoid" id="A0A2K5ATQ9"/>
<dbReference type="WormBase" id="F28A10.13">
    <property type="protein sequence ID" value="CE52593"/>
    <property type="gene ID" value="WBGene00284851"/>
</dbReference>
<name>A0A2K5ATQ9_CAEEL</name>
<keyword evidence="1" id="KW-0689">Ribosomal protein</keyword>
<keyword evidence="2" id="KW-1185">Reference proteome</keyword>
<evidence type="ECO:0000313" key="1">
    <source>
        <dbReference type="EMBL" id="SPC47295.1"/>
    </source>
</evidence>
<dbReference type="AlphaFoldDB" id="A0A2K5ATQ9"/>
<proteinExistence type="predicted"/>
<dbReference type="Bgee" id="WBGene00284851">
    <property type="expression patterns" value="Expressed in larva and 2 other cell types or tissues"/>
</dbReference>
<gene>
    <name evidence="1" type="ORF">CELE_F28A10.13</name>
    <name evidence="1 3" type="ORF">F28A10.13</name>
</gene>
<keyword evidence="1" id="KW-0687">Ribonucleoprotein</keyword>
<dbReference type="SMR" id="A0A2K5ATQ9"/>
<organism evidence="1 2">
    <name type="scientific">Caenorhabditis elegans</name>
    <dbReference type="NCBI Taxonomy" id="6239"/>
    <lineage>
        <taxon>Eukaryota</taxon>
        <taxon>Metazoa</taxon>
        <taxon>Ecdysozoa</taxon>
        <taxon>Nematoda</taxon>
        <taxon>Chromadorea</taxon>
        <taxon>Rhabditida</taxon>
        <taxon>Rhabditina</taxon>
        <taxon>Rhabditomorpha</taxon>
        <taxon>Rhabditoidea</taxon>
        <taxon>Rhabditidae</taxon>
        <taxon>Peloderinae</taxon>
        <taxon>Caenorhabditis</taxon>
    </lineage>
</organism>
<protein>
    <submittedName>
        <fullName evidence="1">60S ribosomal protein L35</fullName>
    </submittedName>
</protein>
<evidence type="ECO:0000313" key="2">
    <source>
        <dbReference type="Proteomes" id="UP000001940"/>
    </source>
</evidence>
<dbReference type="GO" id="GO:0005840">
    <property type="term" value="C:ribosome"/>
    <property type="evidence" value="ECO:0007669"/>
    <property type="project" value="UniProtKB-KW"/>
</dbReference>
<reference evidence="1 2" key="1">
    <citation type="journal article" date="1998" name="Science">
        <title>Genome sequence of the nematode C. elegans: a platform for investigating biology.</title>
        <authorList>
            <consortium name="The C. elegans sequencing consortium"/>
            <person name="Sulson J.E."/>
            <person name="Waterston R."/>
        </authorList>
    </citation>
    <scope>NUCLEOTIDE SEQUENCE [LARGE SCALE GENOMIC DNA]</scope>
    <source>
        <strain evidence="1 2">Bristol N2</strain>
    </source>
</reference>
<dbReference type="AGR" id="WB:WBGene00284851"/>
<accession>A0A2K5ATQ9</accession>
<evidence type="ECO:0000313" key="3">
    <source>
        <dbReference type="WormBase" id="F28A10.13"/>
    </source>
</evidence>
<dbReference type="EMBL" id="BX284602">
    <property type="protein sequence ID" value="SPC47295.1"/>
    <property type="molecule type" value="Genomic_DNA"/>
</dbReference>
<dbReference type="Proteomes" id="UP000001940">
    <property type="component" value="Chromosome II"/>
</dbReference>